<name>A0ABY7EEM6_MYAAR</name>
<evidence type="ECO:0000256" key="1">
    <source>
        <dbReference type="SAM" id="SignalP"/>
    </source>
</evidence>
<feature type="chain" id="PRO_5045583543" evidence="1">
    <location>
        <begin position="19"/>
        <end position="239"/>
    </location>
</feature>
<reference evidence="2" key="1">
    <citation type="submission" date="2022-11" db="EMBL/GenBank/DDBJ databases">
        <title>Centuries of genome instability and evolution in soft-shell clam transmissible cancer (bioRxiv).</title>
        <authorList>
            <person name="Hart S.F.M."/>
            <person name="Yonemitsu M.A."/>
            <person name="Giersch R.M."/>
            <person name="Beal B.F."/>
            <person name="Arriagada G."/>
            <person name="Davis B.W."/>
            <person name="Ostrander E.A."/>
            <person name="Goff S.P."/>
            <person name="Metzger M.J."/>
        </authorList>
    </citation>
    <scope>NUCLEOTIDE SEQUENCE</scope>
    <source>
        <strain evidence="2">MELC-2E11</strain>
        <tissue evidence="2">Siphon/mantle</tissue>
    </source>
</reference>
<proteinExistence type="predicted"/>
<evidence type="ECO:0000313" key="2">
    <source>
        <dbReference type="EMBL" id="WAR08480.1"/>
    </source>
</evidence>
<sequence>MGAQIVWLYMGVLSLTLAQQSSQIRTDSQTDRRIHNLEMELSKLRVLHHTGRDKLRDMERELSHYQTGLNLLCGAWKEHKAKFTPLPGVNQPIKSIRPTVSDGDPYSSVHNEQEVESWTTNLYIDARDLTEIELLYVKILSEYSEVTILFNKDLLLKEGKVNLSPVKLWNEGPSPEAVVFNPKHNSTITTYIDTNIHKLTTFVNFIGINSTEYPHKLLDLQTNDRMIKSVISDTTRGFK</sequence>
<protein>
    <submittedName>
        <fullName evidence="2">Uncharacterized protein</fullName>
    </submittedName>
</protein>
<gene>
    <name evidence="2" type="ORF">MAR_018438</name>
</gene>
<evidence type="ECO:0000313" key="3">
    <source>
        <dbReference type="Proteomes" id="UP001164746"/>
    </source>
</evidence>
<keyword evidence="3" id="KW-1185">Reference proteome</keyword>
<dbReference type="EMBL" id="CP111017">
    <property type="protein sequence ID" value="WAR08480.1"/>
    <property type="molecule type" value="Genomic_DNA"/>
</dbReference>
<feature type="signal peptide" evidence="1">
    <location>
        <begin position="1"/>
        <end position="18"/>
    </location>
</feature>
<feature type="non-terminal residue" evidence="2">
    <location>
        <position position="239"/>
    </location>
</feature>
<accession>A0ABY7EEM6</accession>
<organism evidence="2 3">
    <name type="scientific">Mya arenaria</name>
    <name type="common">Soft-shell clam</name>
    <dbReference type="NCBI Taxonomy" id="6604"/>
    <lineage>
        <taxon>Eukaryota</taxon>
        <taxon>Metazoa</taxon>
        <taxon>Spiralia</taxon>
        <taxon>Lophotrochozoa</taxon>
        <taxon>Mollusca</taxon>
        <taxon>Bivalvia</taxon>
        <taxon>Autobranchia</taxon>
        <taxon>Heteroconchia</taxon>
        <taxon>Euheterodonta</taxon>
        <taxon>Imparidentia</taxon>
        <taxon>Neoheterodontei</taxon>
        <taxon>Myida</taxon>
        <taxon>Myoidea</taxon>
        <taxon>Myidae</taxon>
        <taxon>Mya</taxon>
    </lineage>
</organism>
<dbReference type="Proteomes" id="UP001164746">
    <property type="component" value="Chromosome 6"/>
</dbReference>
<keyword evidence="1" id="KW-0732">Signal</keyword>